<dbReference type="InterPro" id="IPR050539">
    <property type="entry name" value="ThrE_Dicarb/AminoAcid_Exp"/>
</dbReference>
<evidence type="ECO:0000259" key="10">
    <source>
        <dbReference type="Pfam" id="PF12821"/>
    </source>
</evidence>
<dbReference type="Pfam" id="PF12821">
    <property type="entry name" value="ThrE_2"/>
    <property type="match status" value="1"/>
</dbReference>
<gene>
    <name evidence="11" type="ORF">R6G80_07400</name>
</gene>
<feature type="domain" description="Threonine/serine exporter-like N-terminal" evidence="9">
    <location>
        <begin position="148"/>
        <end position="386"/>
    </location>
</feature>
<name>A0AAW9HP50_9ACTO</name>
<organism evidence="11 12">
    <name type="scientific">Actinotignum urinale</name>
    <dbReference type="NCBI Taxonomy" id="190146"/>
    <lineage>
        <taxon>Bacteria</taxon>
        <taxon>Bacillati</taxon>
        <taxon>Actinomycetota</taxon>
        <taxon>Actinomycetes</taxon>
        <taxon>Actinomycetales</taxon>
        <taxon>Actinomycetaceae</taxon>
        <taxon>Actinotignum</taxon>
    </lineage>
</organism>
<feature type="transmembrane region" description="Helical" evidence="8">
    <location>
        <begin position="409"/>
        <end position="436"/>
    </location>
</feature>
<keyword evidence="5 8" id="KW-0472">Membrane</keyword>
<comment type="subcellular location">
    <subcellularLocation>
        <location evidence="1">Cell membrane</location>
        <topology evidence="1">Multi-pass membrane protein</topology>
    </subcellularLocation>
</comment>
<keyword evidence="2" id="KW-1003">Cell membrane</keyword>
<dbReference type="InterPro" id="IPR010619">
    <property type="entry name" value="ThrE-like_N"/>
</dbReference>
<evidence type="ECO:0000256" key="3">
    <source>
        <dbReference type="ARBA" id="ARBA00022692"/>
    </source>
</evidence>
<comment type="similarity">
    <text evidence="6">Belongs to the ThrE exporter (TC 2.A.79) family.</text>
</comment>
<dbReference type="Proteomes" id="UP001281731">
    <property type="component" value="Unassembled WGS sequence"/>
</dbReference>
<evidence type="ECO:0000256" key="8">
    <source>
        <dbReference type="SAM" id="Phobius"/>
    </source>
</evidence>
<feature type="transmembrane region" description="Helical" evidence="8">
    <location>
        <begin position="456"/>
        <end position="479"/>
    </location>
</feature>
<dbReference type="PANTHER" id="PTHR34390:SF2">
    <property type="entry name" value="SUCCINATE TRANSPORTER SUBUNIT YJJP-RELATED"/>
    <property type="match status" value="1"/>
</dbReference>
<dbReference type="RefSeq" id="WP_320756707.1">
    <property type="nucleotide sequence ID" value="NZ_JAWNGC010000011.1"/>
</dbReference>
<feature type="transmembrane region" description="Helical" evidence="8">
    <location>
        <begin position="333"/>
        <end position="356"/>
    </location>
</feature>
<feature type="transmembrane region" description="Helical" evidence="8">
    <location>
        <begin position="368"/>
        <end position="389"/>
    </location>
</feature>
<dbReference type="GO" id="GO:0022857">
    <property type="term" value="F:transmembrane transporter activity"/>
    <property type="evidence" value="ECO:0007669"/>
    <property type="project" value="InterPro"/>
</dbReference>
<keyword evidence="3 8" id="KW-0812">Transmembrane</keyword>
<feature type="compositionally biased region" description="Low complexity" evidence="7">
    <location>
        <begin position="1"/>
        <end position="11"/>
    </location>
</feature>
<evidence type="ECO:0000256" key="1">
    <source>
        <dbReference type="ARBA" id="ARBA00004651"/>
    </source>
</evidence>
<accession>A0AAW9HP50</accession>
<evidence type="ECO:0000256" key="2">
    <source>
        <dbReference type="ARBA" id="ARBA00022475"/>
    </source>
</evidence>
<dbReference type="PANTHER" id="PTHR34390">
    <property type="entry name" value="UPF0442 PROTEIN YJJB-RELATED"/>
    <property type="match status" value="1"/>
</dbReference>
<evidence type="ECO:0000256" key="6">
    <source>
        <dbReference type="ARBA" id="ARBA00034125"/>
    </source>
</evidence>
<dbReference type="GO" id="GO:0015744">
    <property type="term" value="P:succinate transport"/>
    <property type="evidence" value="ECO:0007669"/>
    <property type="project" value="TreeGrafter"/>
</dbReference>
<reference evidence="11" key="1">
    <citation type="submission" date="2023-10" db="EMBL/GenBank/DDBJ databases">
        <title>Whole Genome based description of the genera Actinobaculum and Actinotignum reveals a complex phylogenetic relationship within the species included in the genus Actinotignum.</title>
        <authorList>
            <person name="Jensen C.S."/>
            <person name="Dargis R."/>
            <person name="Kemp M."/>
            <person name="Christensen J.J."/>
        </authorList>
    </citation>
    <scope>NUCLEOTIDE SEQUENCE</scope>
    <source>
        <strain evidence="11">SLA_B511</strain>
    </source>
</reference>
<evidence type="ECO:0000313" key="11">
    <source>
        <dbReference type="EMBL" id="MDY5155542.1"/>
    </source>
</evidence>
<evidence type="ECO:0000313" key="12">
    <source>
        <dbReference type="Proteomes" id="UP001281731"/>
    </source>
</evidence>
<proteinExistence type="inferred from homology"/>
<feature type="region of interest" description="Disordered" evidence="7">
    <location>
        <begin position="1"/>
        <end position="93"/>
    </location>
</feature>
<sequence length="580" mass="62708">MSTSSNPTNPTYSETLQDSGNPAEFENVKNIATPLQSNIPASEQHDPRRTHSVSQSRNVTPHHNETPRNVAQDQEQTPRTRHATHQTRASHTLHTTRTLHTTHPNHATHPSHDFHIPLSHPSHAENATIEDTHAMALSHNRLAYQSHVILRLGTLLLGAGASAYRTKVAMQRLGHAVGVDAVHVCQTYTTISITCYAGGTYRTMIAEQRTMGTNSARIDALNRFVLNLPSAILVEDANATLDAILATPPLYKRWMLLLATGLACSGFCFLNHGGLVECATVFFASMIGQFLRQQLTAWHCNSVGAWFISGVVSSSAYLGIVLGYGALTHEVTLHQAGVVSSLLFLIPGFPLVTALLDTIRGDLTCGIIRFNYAFILMASAGMAVWLPTWIFHAHIAPVDGYSITEPWLFVARCLATFVASSGFAMLFSAPLSAALLAGLNGAIINSTRLTLQDAGLYNVIACVLAATCVGIIAFVFSHFSKHSRVSLSVPSVVVMIPGTMFFRALAAINAHDTVAAIDPLFNCFLVIVAIGAGLAVSRMLTDRNWLIETPSTVVPTFGDSRSTLTPDVIEHVEHANSEKE</sequence>
<evidence type="ECO:0000256" key="5">
    <source>
        <dbReference type="ARBA" id="ARBA00023136"/>
    </source>
</evidence>
<feature type="transmembrane region" description="Helical" evidence="8">
    <location>
        <begin position="254"/>
        <end position="284"/>
    </location>
</feature>
<feature type="compositionally biased region" description="Polar residues" evidence="7">
    <location>
        <begin position="52"/>
        <end position="77"/>
    </location>
</feature>
<evidence type="ECO:0000256" key="7">
    <source>
        <dbReference type="SAM" id="MobiDB-lite"/>
    </source>
</evidence>
<dbReference type="EMBL" id="JAWNGC010000011">
    <property type="protein sequence ID" value="MDY5155542.1"/>
    <property type="molecule type" value="Genomic_DNA"/>
</dbReference>
<protein>
    <submittedName>
        <fullName evidence="11">Threonine/serine exporter family protein</fullName>
    </submittedName>
</protein>
<feature type="transmembrane region" description="Helical" evidence="8">
    <location>
        <begin position="520"/>
        <end position="540"/>
    </location>
</feature>
<evidence type="ECO:0000259" key="9">
    <source>
        <dbReference type="Pfam" id="PF06738"/>
    </source>
</evidence>
<comment type="caution">
    <text evidence="11">The sequence shown here is derived from an EMBL/GenBank/DDBJ whole genome shotgun (WGS) entry which is preliminary data.</text>
</comment>
<dbReference type="AlphaFoldDB" id="A0AAW9HP50"/>
<keyword evidence="4 8" id="KW-1133">Transmembrane helix</keyword>
<feature type="transmembrane region" description="Helical" evidence="8">
    <location>
        <begin position="305"/>
        <end position="327"/>
    </location>
</feature>
<evidence type="ECO:0000256" key="4">
    <source>
        <dbReference type="ARBA" id="ARBA00022989"/>
    </source>
</evidence>
<dbReference type="InterPro" id="IPR024528">
    <property type="entry name" value="ThrE_2"/>
</dbReference>
<feature type="domain" description="Threonine/Serine exporter ThrE" evidence="10">
    <location>
        <begin position="413"/>
        <end position="538"/>
    </location>
</feature>
<dbReference type="Pfam" id="PF06738">
    <property type="entry name" value="ThrE"/>
    <property type="match status" value="1"/>
</dbReference>
<feature type="transmembrane region" description="Helical" evidence="8">
    <location>
        <begin position="485"/>
        <end position="508"/>
    </location>
</feature>
<dbReference type="GO" id="GO:0005886">
    <property type="term" value="C:plasma membrane"/>
    <property type="evidence" value="ECO:0007669"/>
    <property type="project" value="UniProtKB-SubCell"/>
</dbReference>